<organism evidence="1 2">
    <name type="scientific">Tahibacter soli</name>
    <dbReference type="NCBI Taxonomy" id="2983605"/>
    <lineage>
        <taxon>Bacteria</taxon>
        <taxon>Pseudomonadati</taxon>
        <taxon>Pseudomonadota</taxon>
        <taxon>Gammaproteobacteria</taxon>
        <taxon>Lysobacterales</taxon>
        <taxon>Rhodanobacteraceae</taxon>
        <taxon>Tahibacter</taxon>
    </lineage>
</organism>
<dbReference type="Proteomes" id="UP001139971">
    <property type="component" value="Unassembled WGS sequence"/>
</dbReference>
<comment type="caution">
    <text evidence="1">The sequence shown here is derived from an EMBL/GenBank/DDBJ whole genome shotgun (WGS) entry which is preliminary data.</text>
</comment>
<sequence length="163" mass="17889">MRELGDVAARDVVDFFETPADVDEVAFDDDRVDRGGAVGADRDLEVRVERAVALQAQDVGARDARAGLHEVAADEDAAAGLARERAHVPADQLAGAVKALEADVRFDIGQLRRCRAGDEKQRRRRKGAGCRGIVRAPGRARSRRAIALKDIGRLRRKRRSRND</sequence>
<evidence type="ECO:0000313" key="2">
    <source>
        <dbReference type="Proteomes" id="UP001139971"/>
    </source>
</evidence>
<reference evidence="1" key="1">
    <citation type="submission" date="2023-02" db="EMBL/GenBank/DDBJ databases">
        <title>Tahibacter soli sp. nov. isolated from soil.</title>
        <authorList>
            <person name="Baek J.H."/>
            <person name="Lee J.K."/>
            <person name="Choi D.G."/>
            <person name="Jeon C.O."/>
        </authorList>
    </citation>
    <scope>NUCLEOTIDE SEQUENCE</scope>
    <source>
        <strain evidence="1">BL</strain>
    </source>
</reference>
<accession>A0A9X3YMR3</accession>
<keyword evidence="2" id="KW-1185">Reference proteome</keyword>
<dbReference type="AlphaFoldDB" id="A0A9X3YMR3"/>
<gene>
    <name evidence="1" type="ORF">OD750_013655</name>
</gene>
<name>A0A9X3YMR3_9GAMM</name>
<protein>
    <submittedName>
        <fullName evidence="1">Uncharacterized protein</fullName>
    </submittedName>
</protein>
<proteinExistence type="predicted"/>
<dbReference type="EMBL" id="JAOVZO020000017">
    <property type="protein sequence ID" value="MDC8013583.1"/>
    <property type="molecule type" value="Genomic_DNA"/>
</dbReference>
<evidence type="ECO:0000313" key="1">
    <source>
        <dbReference type="EMBL" id="MDC8013583.1"/>
    </source>
</evidence>